<evidence type="ECO:0000313" key="2">
    <source>
        <dbReference type="EMBL" id="ESQ93131.1"/>
    </source>
</evidence>
<gene>
    <name evidence="2" type="ORF">ABENE_06160</name>
</gene>
<dbReference type="Proteomes" id="UP000017837">
    <property type="component" value="Unassembled WGS sequence"/>
</dbReference>
<organism evidence="2 3">
    <name type="scientific">Asticcacaulis benevestitus DSM 16100 = ATCC BAA-896</name>
    <dbReference type="NCBI Taxonomy" id="1121022"/>
    <lineage>
        <taxon>Bacteria</taxon>
        <taxon>Pseudomonadati</taxon>
        <taxon>Pseudomonadota</taxon>
        <taxon>Alphaproteobacteria</taxon>
        <taxon>Caulobacterales</taxon>
        <taxon>Caulobacteraceae</taxon>
        <taxon>Asticcacaulis</taxon>
    </lineage>
</organism>
<reference evidence="2 3" key="1">
    <citation type="journal article" date="2014" name="Nature">
        <title>Sequential evolution of bacterial morphology by co-option of a developmental regulator.</title>
        <authorList>
            <person name="Jiang C."/>
            <person name="Brown P.J."/>
            <person name="Ducret A."/>
            <person name="Brun Y.V."/>
        </authorList>
    </citation>
    <scope>NUCLEOTIDE SEQUENCE [LARGE SCALE GENOMIC DNA]</scope>
    <source>
        <strain evidence="2 3">DSM 16100</strain>
    </source>
</reference>
<dbReference type="PIRSF" id="PIRSF016789">
    <property type="entry name" value="DUF454"/>
    <property type="match status" value="1"/>
</dbReference>
<dbReference type="PATRIC" id="fig|1121022.4.peg.1226"/>
<keyword evidence="1" id="KW-0812">Transmembrane</keyword>
<keyword evidence="3" id="KW-1185">Reference proteome</keyword>
<keyword evidence="1" id="KW-1133">Transmembrane helix</keyword>
<evidence type="ECO:0008006" key="4">
    <source>
        <dbReference type="Google" id="ProtNLM"/>
    </source>
</evidence>
<feature type="transmembrane region" description="Helical" evidence="1">
    <location>
        <begin position="91"/>
        <end position="109"/>
    </location>
</feature>
<dbReference type="EMBL" id="AWGB01000009">
    <property type="protein sequence ID" value="ESQ93131.1"/>
    <property type="molecule type" value="Genomic_DNA"/>
</dbReference>
<evidence type="ECO:0000256" key="1">
    <source>
        <dbReference type="SAM" id="Phobius"/>
    </source>
</evidence>
<evidence type="ECO:0000313" key="3">
    <source>
        <dbReference type="Proteomes" id="UP000017837"/>
    </source>
</evidence>
<proteinExistence type="predicted"/>
<dbReference type="PANTHER" id="PTHR35813:SF1">
    <property type="entry name" value="INNER MEMBRANE PROTEIN YBAN"/>
    <property type="match status" value="1"/>
</dbReference>
<feature type="transmembrane region" description="Helical" evidence="1">
    <location>
        <begin position="6"/>
        <end position="34"/>
    </location>
</feature>
<dbReference type="Pfam" id="PF04304">
    <property type="entry name" value="DUF454"/>
    <property type="match status" value="1"/>
</dbReference>
<accession>V4PXP1</accession>
<dbReference type="PANTHER" id="PTHR35813">
    <property type="entry name" value="INNER MEMBRANE PROTEIN YBAN"/>
    <property type="match status" value="1"/>
</dbReference>
<dbReference type="STRING" id="1121022.GCA_000376105_00666"/>
<name>V4PXP1_9CAUL</name>
<dbReference type="AlphaFoldDB" id="V4PXP1"/>
<sequence length="113" mass="12181">MLAGLLFVGLGIIGAFLPVMPSTVFFIVAAIFFARSNPAWEAKIMNHPKIGPPIRAFRERGAITQSAKIAAVSAMAVSSVLSGYLMRHHGYWAFVPSMVCALCAVFILTRPSQ</sequence>
<protein>
    <recommendedName>
        <fullName evidence="4">DUF454 domain-containing protein</fullName>
    </recommendedName>
</protein>
<dbReference type="InterPro" id="IPR036259">
    <property type="entry name" value="MFS_trans_sf"/>
</dbReference>
<dbReference type="Gene3D" id="1.20.1250.20">
    <property type="entry name" value="MFS general substrate transporter like domains"/>
    <property type="match status" value="1"/>
</dbReference>
<keyword evidence="1" id="KW-0472">Membrane</keyword>
<comment type="caution">
    <text evidence="2">The sequence shown here is derived from an EMBL/GenBank/DDBJ whole genome shotgun (WGS) entry which is preliminary data.</text>
</comment>
<dbReference type="InterPro" id="IPR007401">
    <property type="entry name" value="DUF454"/>
</dbReference>
<dbReference type="eggNOG" id="COG2832">
    <property type="taxonomic scope" value="Bacteria"/>
</dbReference>
<dbReference type="GO" id="GO:0005886">
    <property type="term" value="C:plasma membrane"/>
    <property type="evidence" value="ECO:0007669"/>
    <property type="project" value="TreeGrafter"/>
</dbReference>